<protein>
    <submittedName>
        <fullName evidence="1">Uncharacterized protein</fullName>
    </submittedName>
</protein>
<organism evidence="1 2">
    <name type="scientific">Arabidopsis suecica</name>
    <name type="common">Swedish thale-cress</name>
    <name type="synonym">Cardaminopsis suecica</name>
    <dbReference type="NCBI Taxonomy" id="45249"/>
    <lineage>
        <taxon>Eukaryota</taxon>
        <taxon>Viridiplantae</taxon>
        <taxon>Streptophyta</taxon>
        <taxon>Embryophyta</taxon>
        <taxon>Tracheophyta</taxon>
        <taxon>Spermatophyta</taxon>
        <taxon>Magnoliopsida</taxon>
        <taxon>eudicotyledons</taxon>
        <taxon>Gunneridae</taxon>
        <taxon>Pentapetalae</taxon>
        <taxon>rosids</taxon>
        <taxon>malvids</taxon>
        <taxon>Brassicales</taxon>
        <taxon>Brassicaceae</taxon>
        <taxon>Camelineae</taxon>
        <taxon>Arabidopsis</taxon>
    </lineage>
</organism>
<dbReference type="Proteomes" id="UP000694251">
    <property type="component" value="Chromosome 4"/>
</dbReference>
<accession>A0A8T2EE38</accession>
<name>A0A8T2EE38_ARASU</name>
<dbReference type="EMBL" id="JAEFBJ010000004">
    <property type="protein sequence ID" value="KAG7622257.1"/>
    <property type="molecule type" value="Genomic_DNA"/>
</dbReference>
<dbReference type="AlphaFoldDB" id="A0A8T2EE38"/>
<evidence type="ECO:0000313" key="2">
    <source>
        <dbReference type="Proteomes" id="UP000694251"/>
    </source>
</evidence>
<gene>
    <name evidence="1" type="ORF">ISN44_As04g030710</name>
</gene>
<sequence length="146" mass="16332">MYFHSALLGSFGFGPIVKLDNDIPAYFVAGYCLLGHRSTVTSFIFSQIFVFPLSLHSVYRKPETIANEKQAKMSSIMKPKELLPVTRANVKVLAHILEIIPVGTFSQIMATTPNSGIKVEEVHEAVYARWRVSRHVHGERLTSMAV</sequence>
<proteinExistence type="predicted"/>
<evidence type="ECO:0000313" key="1">
    <source>
        <dbReference type="EMBL" id="KAG7622257.1"/>
    </source>
</evidence>
<comment type="caution">
    <text evidence="1">The sequence shown here is derived from an EMBL/GenBank/DDBJ whole genome shotgun (WGS) entry which is preliminary data.</text>
</comment>
<dbReference type="OrthoDB" id="10346857at2759"/>
<keyword evidence="2" id="KW-1185">Reference proteome</keyword>
<reference evidence="1 2" key="1">
    <citation type="submission" date="2020-12" db="EMBL/GenBank/DDBJ databases">
        <title>Concerted genomic and epigenomic changes stabilize Arabidopsis allopolyploids.</title>
        <authorList>
            <person name="Chen Z."/>
        </authorList>
    </citation>
    <scope>NUCLEOTIDE SEQUENCE [LARGE SCALE GENOMIC DNA]</scope>
    <source>
        <strain evidence="1">As9502</strain>
        <tissue evidence="1">Leaf</tissue>
    </source>
</reference>